<feature type="compositionally biased region" description="Basic and acidic residues" evidence="7">
    <location>
        <begin position="237"/>
        <end position="251"/>
    </location>
</feature>
<evidence type="ECO:0000256" key="3">
    <source>
        <dbReference type="ARBA" id="ARBA00022801"/>
    </source>
</evidence>
<reference evidence="10 11" key="1">
    <citation type="submission" date="2018-06" db="EMBL/GenBank/DDBJ databases">
        <title>Azoarcus communis strain SWub3 genome.</title>
        <authorList>
            <person name="Zorraquino Salvo V."/>
            <person name="Toubiana D."/>
            <person name="Blumwald E."/>
        </authorList>
    </citation>
    <scope>NUCLEOTIDE SEQUENCE [LARGE SCALE GENOMIC DNA]</scope>
    <source>
        <strain evidence="10 11">SWub3</strain>
    </source>
</reference>
<comment type="similarity">
    <text evidence="6">Belongs to the peptidase M48 family.</text>
</comment>
<evidence type="ECO:0000259" key="9">
    <source>
        <dbReference type="Pfam" id="PF01435"/>
    </source>
</evidence>
<keyword evidence="3 6" id="KW-0378">Hydrolase</keyword>
<dbReference type="InterPro" id="IPR051156">
    <property type="entry name" value="Mito/Outer_Membr_Metalloprot"/>
</dbReference>
<dbReference type="OrthoDB" id="9810445at2"/>
<sequence length="251" mass="26430">MQARRYSVLAMCSVMALAGCKTSGTDLGGMLDAGASLMTAATLSDGDVKTLGDQTIAHHDKKNRVASAGSHHAKRLAGLTAGWKEVEGRSLEYKVYISPEVNAFAVPNGSIRFYSGLLDSMTDDEVRYVIAHEIGHVVLGHSKKALQVEYATLAARQAGAASGNTAVSAMSSSSIGELGQALIGAQFSQSQENEADDFAVDLLKKTGKPTGGAVTALRKLEKLHGNQRSMFSSHPAPGDRAKRLEARIASK</sequence>
<evidence type="ECO:0000256" key="6">
    <source>
        <dbReference type="RuleBase" id="RU003983"/>
    </source>
</evidence>
<dbReference type="GO" id="GO:0004222">
    <property type="term" value="F:metalloendopeptidase activity"/>
    <property type="evidence" value="ECO:0007669"/>
    <property type="project" value="InterPro"/>
</dbReference>
<dbReference type="AlphaFoldDB" id="A0A323UR58"/>
<dbReference type="Gene3D" id="3.30.2010.10">
    <property type="entry name" value="Metalloproteases ('zincins'), catalytic domain"/>
    <property type="match status" value="1"/>
</dbReference>
<gene>
    <name evidence="10" type="ORF">DNK49_16230</name>
</gene>
<feature type="domain" description="Peptidase M48" evidence="9">
    <location>
        <begin position="95"/>
        <end position="247"/>
    </location>
</feature>
<name>A0A323UR58_9RHOO</name>
<evidence type="ECO:0000313" key="11">
    <source>
        <dbReference type="Proteomes" id="UP000248259"/>
    </source>
</evidence>
<dbReference type="GO" id="GO:0051603">
    <property type="term" value="P:proteolysis involved in protein catabolic process"/>
    <property type="evidence" value="ECO:0007669"/>
    <property type="project" value="TreeGrafter"/>
</dbReference>
<keyword evidence="4 6" id="KW-0862">Zinc</keyword>
<dbReference type="PROSITE" id="PS51257">
    <property type="entry name" value="PROKAR_LIPOPROTEIN"/>
    <property type="match status" value="1"/>
</dbReference>
<dbReference type="GO" id="GO:0046872">
    <property type="term" value="F:metal ion binding"/>
    <property type="evidence" value="ECO:0007669"/>
    <property type="project" value="UniProtKB-KW"/>
</dbReference>
<keyword evidence="5 6" id="KW-0482">Metalloprotease</keyword>
<protein>
    <submittedName>
        <fullName evidence="10">Peptidase</fullName>
    </submittedName>
</protein>
<keyword evidence="11" id="KW-1185">Reference proteome</keyword>
<accession>A0A323UR58</accession>
<evidence type="ECO:0000256" key="2">
    <source>
        <dbReference type="ARBA" id="ARBA00022723"/>
    </source>
</evidence>
<dbReference type="PANTHER" id="PTHR22726">
    <property type="entry name" value="METALLOENDOPEPTIDASE OMA1"/>
    <property type="match status" value="1"/>
</dbReference>
<dbReference type="EMBL" id="QKOE01000013">
    <property type="protein sequence ID" value="PZA15512.1"/>
    <property type="molecule type" value="Genomic_DNA"/>
</dbReference>
<keyword evidence="1 6" id="KW-0645">Protease</keyword>
<dbReference type="GO" id="GO:0016020">
    <property type="term" value="C:membrane"/>
    <property type="evidence" value="ECO:0007669"/>
    <property type="project" value="TreeGrafter"/>
</dbReference>
<evidence type="ECO:0000256" key="5">
    <source>
        <dbReference type="ARBA" id="ARBA00023049"/>
    </source>
</evidence>
<feature type="signal peptide" evidence="8">
    <location>
        <begin position="1"/>
        <end position="18"/>
    </location>
</feature>
<dbReference type="Pfam" id="PF01435">
    <property type="entry name" value="Peptidase_M48"/>
    <property type="match status" value="1"/>
</dbReference>
<keyword evidence="8" id="KW-0732">Signal</keyword>
<dbReference type="PANTHER" id="PTHR22726:SF8">
    <property type="entry name" value="METALLOPROTEASE YCAL"/>
    <property type="match status" value="1"/>
</dbReference>
<evidence type="ECO:0000256" key="4">
    <source>
        <dbReference type="ARBA" id="ARBA00022833"/>
    </source>
</evidence>
<comment type="caution">
    <text evidence="10">The sequence shown here is derived from an EMBL/GenBank/DDBJ whole genome shotgun (WGS) entry which is preliminary data.</text>
</comment>
<organism evidence="10 11">
    <name type="scientific">Parazoarcus communis SWub3 = DSM 12120</name>
    <dbReference type="NCBI Taxonomy" id="1121029"/>
    <lineage>
        <taxon>Bacteria</taxon>
        <taxon>Pseudomonadati</taxon>
        <taxon>Pseudomonadota</taxon>
        <taxon>Betaproteobacteria</taxon>
        <taxon>Rhodocyclales</taxon>
        <taxon>Zoogloeaceae</taxon>
        <taxon>Parazoarcus</taxon>
    </lineage>
</organism>
<dbReference type="Proteomes" id="UP000248259">
    <property type="component" value="Unassembled WGS sequence"/>
</dbReference>
<evidence type="ECO:0000313" key="10">
    <source>
        <dbReference type="EMBL" id="PZA15512.1"/>
    </source>
</evidence>
<dbReference type="InterPro" id="IPR001915">
    <property type="entry name" value="Peptidase_M48"/>
</dbReference>
<evidence type="ECO:0000256" key="8">
    <source>
        <dbReference type="SAM" id="SignalP"/>
    </source>
</evidence>
<feature type="chain" id="PRO_5016404066" evidence="8">
    <location>
        <begin position="19"/>
        <end position="251"/>
    </location>
</feature>
<comment type="cofactor">
    <cofactor evidence="6">
        <name>Zn(2+)</name>
        <dbReference type="ChEBI" id="CHEBI:29105"/>
    </cofactor>
    <text evidence="6">Binds 1 zinc ion per subunit.</text>
</comment>
<evidence type="ECO:0000256" key="1">
    <source>
        <dbReference type="ARBA" id="ARBA00022670"/>
    </source>
</evidence>
<feature type="region of interest" description="Disordered" evidence="7">
    <location>
        <begin position="225"/>
        <end position="251"/>
    </location>
</feature>
<proteinExistence type="inferred from homology"/>
<keyword evidence="2" id="KW-0479">Metal-binding</keyword>
<evidence type="ECO:0000256" key="7">
    <source>
        <dbReference type="SAM" id="MobiDB-lite"/>
    </source>
</evidence>